<name>U2KDL1_9FIRM</name>
<sequence length="63" mass="6983">MGTLSLTKNFCNDETGKTLYTMFSVRQKSCTGLWYTVFGGSDFSQNGEFAGAKPSGKEMVIWQ</sequence>
<organism evidence="1 2">
    <name type="scientific">Ruminococcus callidus ATCC 27760</name>
    <dbReference type="NCBI Taxonomy" id="411473"/>
    <lineage>
        <taxon>Bacteria</taxon>
        <taxon>Bacillati</taxon>
        <taxon>Bacillota</taxon>
        <taxon>Clostridia</taxon>
        <taxon>Eubacteriales</taxon>
        <taxon>Oscillospiraceae</taxon>
        <taxon>Ruminococcus</taxon>
    </lineage>
</organism>
<evidence type="ECO:0000313" key="2">
    <source>
        <dbReference type="Proteomes" id="UP000016662"/>
    </source>
</evidence>
<protein>
    <submittedName>
        <fullName evidence="1">Uncharacterized protein</fullName>
    </submittedName>
</protein>
<comment type="caution">
    <text evidence="1">The sequence shown here is derived from an EMBL/GenBank/DDBJ whole genome shotgun (WGS) entry which is preliminary data.</text>
</comment>
<gene>
    <name evidence="1" type="ORF">RUMCAL_01035</name>
</gene>
<accession>U2KDL1</accession>
<reference evidence="1 2" key="1">
    <citation type="submission" date="2013-07" db="EMBL/GenBank/DDBJ databases">
        <authorList>
            <person name="Weinstock G."/>
            <person name="Sodergren E."/>
            <person name="Wylie T."/>
            <person name="Fulton L."/>
            <person name="Fulton R."/>
            <person name="Fronick C."/>
            <person name="O'Laughlin M."/>
            <person name="Godfrey J."/>
            <person name="Miner T."/>
            <person name="Herter B."/>
            <person name="Appelbaum E."/>
            <person name="Cordes M."/>
            <person name="Lek S."/>
            <person name="Wollam A."/>
            <person name="Pepin K.H."/>
            <person name="Palsikar V.B."/>
            <person name="Mitreva M."/>
            <person name="Wilson R.K."/>
        </authorList>
    </citation>
    <scope>NUCLEOTIDE SEQUENCE [LARGE SCALE GENOMIC DNA]</scope>
    <source>
        <strain evidence="1 2">ATCC 27760</strain>
    </source>
</reference>
<dbReference type="HOGENOM" id="CLU_2883186_0_0_9"/>
<dbReference type="STRING" id="411473.RUMCAL_01035"/>
<keyword evidence="2" id="KW-1185">Reference proteome</keyword>
<dbReference type="EMBL" id="AWVF01000115">
    <property type="protein sequence ID" value="ERJ96596.1"/>
    <property type="molecule type" value="Genomic_DNA"/>
</dbReference>
<proteinExistence type="predicted"/>
<evidence type="ECO:0000313" key="1">
    <source>
        <dbReference type="EMBL" id="ERJ96596.1"/>
    </source>
</evidence>
<dbReference type="AlphaFoldDB" id="U2KDL1"/>
<dbReference type="Proteomes" id="UP000016662">
    <property type="component" value="Unassembled WGS sequence"/>
</dbReference>